<dbReference type="SUPFAM" id="SSF53474">
    <property type="entry name" value="alpha/beta-Hydrolases"/>
    <property type="match status" value="1"/>
</dbReference>
<evidence type="ECO:0000259" key="4">
    <source>
        <dbReference type="Pfam" id="PF07859"/>
    </source>
</evidence>
<reference evidence="5 6" key="1">
    <citation type="submission" date="2019-07" db="EMBL/GenBank/DDBJ databases">
        <title>Whole genome shotgun sequence of Cellulomonas terrae NBRC 100819.</title>
        <authorList>
            <person name="Hosoyama A."/>
            <person name="Uohara A."/>
            <person name="Ohji S."/>
            <person name="Ichikawa N."/>
        </authorList>
    </citation>
    <scope>NUCLEOTIDE SEQUENCE [LARGE SCALE GENOMIC DNA]</scope>
    <source>
        <strain evidence="5 6">NBRC 100819</strain>
    </source>
</reference>
<sequence>MRRLGLAVGWLLGLVAAGLAGFGIASYVSPRPASVVIRRRFDRNGYERLAATAPFVPGDVISTIDVPYRPGDPDALLDVHRSTAPGPARPTIVWVHGGAWLSGSKDLIANYLRVLAGGGSTVVGIGYSIAPRATYPTPALQVLDALAFLTEHADELGVDARRLVLAGDSAGAQIASQVAGMVASPQYAASIDAHPRITLDQLAGTVLFCGVFDMSLARGLHGRNRWFVDSVMRAFTGTTAYLDDPRFAGISVVEHVTADFPPTLVSCGGADPALGHTLSMIATLDRLGVPHETLLFDGDDPPVGHEFQFLLGTDAGQEALEAVQRFVAELP</sequence>
<organism evidence="5 6">
    <name type="scientific">Cellulomonas terrae</name>
    <dbReference type="NCBI Taxonomy" id="311234"/>
    <lineage>
        <taxon>Bacteria</taxon>
        <taxon>Bacillati</taxon>
        <taxon>Actinomycetota</taxon>
        <taxon>Actinomycetes</taxon>
        <taxon>Micrococcales</taxon>
        <taxon>Cellulomonadaceae</taxon>
        <taxon>Cellulomonas</taxon>
    </lineage>
</organism>
<dbReference type="PANTHER" id="PTHR48081:SF6">
    <property type="entry name" value="PEPTIDASE S9 PROLYL OLIGOPEPTIDASE CATALYTIC DOMAIN-CONTAINING PROTEIN"/>
    <property type="match status" value="1"/>
</dbReference>
<evidence type="ECO:0000313" key="6">
    <source>
        <dbReference type="Proteomes" id="UP000321049"/>
    </source>
</evidence>
<dbReference type="PROSITE" id="PS01174">
    <property type="entry name" value="LIPASE_GDXG_SER"/>
    <property type="match status" value="1"/>
</dbReference>
<dbReference type="Pfam" id="PF07859">
    <property type="entry name" value="Abhydrolase_3"/>
    <property type="match status" value="1"/>
</dbReference>
<feature type="active site" evidence="3">
    <location>
        <position position="169"/>
    </location>
</feature>
<accession>A0A511JIS3</accession>
<dbReference type="EMBL" id="BJWH01000005">
    <property type="protein sequence ID" value="GEL97836.1"/>
    <property type="molecule type" value="Genomic_DNA"/>
</dbReference>
<name>A0A511JIS3_9CELL</name>
<dbReference type="RefSeq" id="WP_146845387.1">
    <property type="nucleotide sequence ID" value="NZ_BJWH01000005.1"/>
</dbReference>
<proteinExistence type="inferred from homology"/>
<evidence type="ECO:0000256" key="1">
    <source>
        <dbReference type="ARBA" id="ARBA00010515"/>
    </source>
</evidence>
<dbReference type="AlphaFoldDB" id="A0A511JIS3"/>
<dbReference type="OrthoDB" id="9803828at2"/>
<dbReference type="PANTHER" id="PTHR48081">
    <property type="entry name" value="AB HYDROLASE SUPERFAMILY PROTEIN C4A8.06C"/>
    <property type="match status" value="1"/>
</dbReference>
<dbReference type="InterPro" id="IPR013094">
    <property type="entry name" value="AB_hydrolase_3"/>
</dbReference>
<feature type="domain" description="Alpha/beta hydrolase fold-3" evidence="4">
    <location>
        <begin position="92"/>
        <end position="298"/>
    </location>
</feature>
<evidence type="ECO:0000313" key="5">
    <source>
        <dbReference type="EMBL" id="GEL97836.1"/>
    </source>
</evidence>
<dbReference type="Proteomes" id="UP000321049">
    <property type="component" value="Unassembled WGS sequence"/>
</dbReference>
<evidence type="ECO:0000256" key="2">
    <source>
        <dbReference type="ARBA" id="ARBA00022801"/>
    </source>
</evidence>
<keyword evidence="2" id="KW-0378">Hydrolase</keyword>
<dbReference type="GO" id="GO:0016787">
    <property type="term" value="F:hydrolase activity"/>
    <property type="evidence" value="ECO:0007669"/>
    <property type="project" value="UniProtKB-KW"/>
</dbReference>
<dbReference type="InterPro" id="IPR033140">
    <property type="entry name" value="Lipase_GDXG_put_SER_AS"/>
</dbReference>
<protein>
    <submittedName>
        <fullName evidence="5">Lipase LipA</fullName>
    </submittedName>
</protein>
<gene>
    <name evidence="5" type="ORF">CTE05_13830</name>
</gene>
<evidence type="ECO:0000256" key="3">
    <source>
        <dbReference type="PROSITE-ProRule" id="PRU10038"/>
    </source>
</evidence>
<dbReference type="InterPro" id="IPR050300">
    <property type="entry name" value="GDXG_lipolytic_enzyme"/>
</dbReference>
<dbReference type="InterPro" id="IPR029058">
    <property type="entry name" value="AB_hydrolase_fold"/>
</dbReference>
<dbReference type="Gene3D" id="3.40.50.1820">
    <property type="entry name" value="alpha/beta hydrolase"/>
    <property type="match status" value="1"/>
</dbReference>
<comment type="caution">
    <text evidence="5">The sequence shown here is derived from an EMBL/GenBank/DDBJ whole genome shotgun (WGS) entry which is preliminary data.</text>
</comment>
<keyword evidence="6" id="KW-1185">Reference proteome</keyword>
<comment type="similarity">
    <text evidence="1">Belongs to the 'GDXG' lipolytic enzyme family.</text>
</comment>